<evidence type="ECO:0000313" key="2">
    <source>
        <dbReference type="Proteomes" id="UP000245212"/>
    </source>
</evidence>
<sequence>MGVEYLITSPAFPADSLQETLARLASHWDSEARAGYFSAVEMLAENAMPDASLAIEPAGIYFCDHGGQGRAFLGRLVAALVSRYDQVTVQEYEL</sequence>
<organism evidence="1 2">
    <name type="scientific">Corticimicrobacter populi</name>
    <dbReference type="NCBI Taxonomy" id="2175229"/>
    <lineage>
        <taxon>Bacteria</taxon>
        <taxon>Pseudomonadati</taxon>
        <taxon>Pseudomonadota</taxon>
        <taxon>Betaproteobacteria</taxon>
        <taxon>Burkholderiales</taxon>
        <taxon>Alcaligenaceae</taxon>
        <taxon>Corticimicrobacter</taxon>
    </lineage>
</organism>
<proteinExistence type="predicted"/>
<name>A0A2V1K0F4_9BURK</name>
<evidence type="ECO:0000313" key="1">
    <source>
        <dbReference type="EMBL" id="PWF24744.1"/>
    </source>
</evidence>
<dbReference type="AlphaFoldDB" id="A0A2V1K0F4"/>
<dbReference type="Proteomes" id="UP000245212">
    <property type="component" value="Unassembled WGS sequence"/>
</dbReference>
<protein>
    <submittedName>
        <fullName evidence="1">Uncharacterized protein</fullName>
    </submittedName>
</protein>
<comment type="caution">
    <text evidence="1">The sequence shown here is derived from an EMBL/GenBank/DDBJ whole genome shotgun (WGS) entry which is preliminary data.</text>
</comment>
<accession>A0A2V1K0F4</accession>
<reference evidence="2" key="1">
    <citation type="submission" date="2018-05" db="EMBL/GenBank/DDBJ databases">
        <authorList>
            <person name="Li Y."/>
        </authorList>
    </citation>
    <scope>NUCLEOTIDE SEQUENCE [LARGE SCALE GENOMIC DNA]</scope>
    <source>
        <strain evidence="2">3d-2-2</strain>
    </source>
</reference>
<gene>
    <name evidence="1" type="ORF">DD235_00705</name>
</gene>
<keyword evidence="2" id="KW-1185">Reference proteome</keyword>
<dbReference type="EMBL" id="QETA01000001">
    <property type="protein sequence ID" value="PWF24744.1"/>
    <property type="molecule type" value="Genomic_DNA"/>
</dbReference>